<sequence>MSDNPHYNGARHRTWAAKVLRRAGYRCEECRRYGRTDKDGLPVHATVAHHIQHLDEHPELAYDLANGRALCEACHNKMHPEKGGKSARFQRGRRTV</sequence>
<dbReference type="Gene3D" id="1.10.30.50">
    <property type="match status" value="1"/>
</dbReference>
<name>A0A8S5U3C7_9CAUD</name>
<protein>
    <submittedName>
        <fullName evidence="2">HNH endonuclease bacteriophage, HNH Endonuclease, DNA.52A</fullName>
    </submittedName>
</protein>
<dbReference type="Pfam" id="PF01844">
    <property type="entry name" value="HNH"/>
    <property type="match status" value="1"/>
</dbReference>
<reference evidence="2" key="1">
    <citation type="journal article" date="2021" name="Proc. Natl. Acad. Sci. U.S.A.">
        <title>A Catalog of Tens of Thousands of Viruses from Human Metagenomes Reveals Hidden Associations with Chronic Diseases.</title>
        <authorList>
            <person name="Tisza M.J."/>
            <person name="Buck C.B."/>
        </authorList>
    </citation>
    <scope>NUCLEOTIDE SEQUENCE</scope>
    <source>
        <strain evidence="2">CtBtV12</strain>
    </source>
</reference>
<dbReference type="SMART" id="SM00507">
    <property type="entry name" value="HNHc"/>
    <property type="match status" value="1"/>
</dbReference>
<feature type="domain" description="HNH nuclease" evidence="1">
    <location>
        <begin position="14"/>
        <end position="76"/>
    </location>
</feature>
<keyword evidence="2" id="KW-0540">Nuclease</keyword>
<evidence type="ECO:0000313" key="2">
    <source>
        <dbReference type="EMBL" id="DAF88946.1"/>
    </source>
</evidence>
<evidence type="ECO:0000259" key="1">
    <source>
        <dbReference type="SMART" id="SM00507"/>
    </source>
</evidence>
<dbReference type="GO" id="GO:0004519">
    <property type="term" value="F:endonuclease activity"/>
    <property type="evidence" value="ECO:0007669"/>
    <property type="project" value="UniProtKB-KW"/>
</dbReference>
<organism evidence="2">
    <name type="scientific">Myoviridae sp. ctBtV12</name>
    <dbReference type="NCBI Taxonomy" id="2825049"/>
    <lineage>
        <taxon>Viruses</taxon>
        <taxon>Duplodnaviria</taxon>
        <taxon>Heunggongvirae</taxon>
        <taxon>Uroviricota</taxon>
        <taxon>Caudoviricetes</taxon>
    </lineage>
</organism>
<dbReference type="GO" id="GO:0008270">
    <property type="term" value="F:zinc ion binding"/>
    <property type="evidence" value="ECO:0007669"/>
    <property type="project" value="InterPro"/>
</dbReference>
<accession>A0A8S5U3C7</accession>
<keyword evidence="2" id="KW-0378">Hydrolase</keyword>
<dbReference type="InterPro" id="IPR003615">
    <property type="entry name" value="HNH_nuc"/>
</dbReference>
<dbReference type="EMBL" id="BK015999">
    <property type="protein sequence ID" value="DAF88946.1"/>
    <property type="molecule type" value="Genomic_DNA"/>
</dbReference>
<dbReference type="InterPro" id="IPR002711">
    <property type="entry name" value="HNH"/>
</dbReference>
<keyword evidence="2" id="KW-0255">Endonuclease</keyword>
<proteinExistence type="predicted"/>
<dbReference type="GO" id="GO:0003676">
    <property type="term" value="F:nucleic acid binding"/>
    <property type="evidence" value="ECO:0007669"/>
    <property type="project" value="InterPro"/>
</dbReference>